<feature type="chain" id="PRO_5044799983" evidence="1">
    <location>
        <begin position="26"/>
        <end position="187"/>
    </location>
</feature>
<evidence type="ECO:0000256" key="1">
    <source>
        <dbReference type="SAM" id="SignalP"/>
    </source>
</evidence>
<dbReference type="Proteomes" id="UP001620626">
    <property type="component" value="Unassembled WGS sequence"/>
</dbReference>
<gene>
    <name evidence="2" type="ORF">niasHT_014305</name>
</gene>
<accession>A0ABD2L874</accession>
<keyword evidence="1" id="KW-0732">Signal</keyword>
<reference evidence="2 3" key="1">
    <citation type="submission" date="2024-10" db="EMBL/GenBank/DDBJ databases">
        <authorList>
            <person name="Kim D."/>
        </authorList>
    </citation>
    <scope>NUCLEOTIDE SEQUENCE [LARGE SCALE GENOMIC DNA]</scope>
    <source>
        <strain evidence="2">BH-2024</strain>
    </source>
</reference>
<dbReference type="EMBL" id="JBICBT010000510">
    <property type="protein sequence ID" value="KAL3111251.1"/>
    <property type="molecule type" value="Genomic_DNA"/>
</dbReference>
<evidence type="ECO:0000313" key="2">
    <source>
        <dbReference type="EMBL" id="KAL3111251.1"/>
    </source>
</evidence>
<protein>
    <submittedName>
        <fullName evidence="2">Uncharacterized protein</fullName>
    </submittedName>
</protein>
<evidence type="ECO:0000313" key="3">
    <source>
        <dbReference type="Proteomes" id="UP001620626"/>
    </source>
</evidence>
<keyword evidence="3" id="KW-1185">Reference proteome</keyword>
<name>A0ABD2L874_9BILA</name>
<dbReference type="AlphaFoldDB" id="A0ABD2L874"/>
<organism evidence="2 3">
    <name type="scientific">Heterodera trifolii</name>
    <dbReference type="NCBI Taxonomy" id="157864"/>
    <lineage>
        <taxon>Eukaryota</taxon>
        <taxon>Metazoa</taxon>
        <taxon>Ecdysozoa</taxon>
        <taxon>Nematoda</taxon>
        <taxon>Chromadorea</taxon>
        <taxon>Rhabditida</taxon>
        <taxon>Tylenchina</taxon>
        <taxon>Tylenchomorpha</taxon>
        <taxon>Tylenchoidea</taxon>
        <taxon>Heteroderidae</taxon>
        <taxon>Heteroderinae</taxon>
        <taxon>Heterodera</taxon>
    </lineage>
</organism>
<comment type="caution">
    <text evidence="2">The sequence shown here is derived from an EMBL/GenBank/DDBJ whole genome shotgun (WGS) entry which is preliminary data.</text>
</comment>
<sequence length="187" mass="21234">MKTSPIFLLWTCCIFLVHHPHHAQAANDNRLIKKDQPPHHALANDTLLKKLCFEHSLQPFTVQAKKGERFLLEFKTQTEGSKQCAYISTEWPGLEDFDLISFENENGDVLGKAFVKLLRDVGANATALEFPSGILRCYIIIRTTGAVKAACPVLSGFKWVANKWLHERGQEFIRQCPLKMAQQIDEN</sequence>
<proteinExistence type="predicted"/>
<feature type="signal peptide" evidence="1">
    <location>
        <begin position="1"/>
        <end position="25"/>
    </location>
</feature>